<feature type="binding site" evidence="7">
    <location>
        <position position="124"/>
    </location>
    <ligand>
        <name>tRNA</name>
        <dbReference type="ChEBI" id="CHEBI:17843"/>
    </ligand>
</feature>
<evidence type="ECO:0000256" key="7">
    <source>
        <dbReference type="HAMAP-Rule" id="MF_00083"/>
    </source>
</evidence>
<dbReference type="GO" id="GO:0000049">
    <property type="term" value="F:tRNA binding"/>
    <property type="evidence" value="ECO:0007669"/>
    <property type="project" value="UniProtKB-UniRule"/>
</dbReference>
<dbReference type="Pfam" id="PF01195">
    <property type="entry name" value="Pept_tRNA_hydro"/>
    <property type="match status" value="1"/>
</dbReference>
<feature type="site" description="Stabilizes the basic form of H active site to accept a proton" evidence="7">
    <location>
        <position position="103"/>
    </location>
</feature>
<keyword evidence="11" id="KW-1185">Reference proteome</keyword>
<dbReference type="FunFam" id="3.40.50.1470:FF:000001">
    <property type="entry name" value="Peptidyl-tRNA hydrolase"/>
    <property type="match status" value="1"/>
</dbReference>
<feature type="binding site" evidence="7">
    <location>
        <position position="76"/>
    </location>
    <ligand>
        <name>tRNA</name>
        <dbReference type="ChEBI" id="CHEBI:17843"/>
    </ligand>
</feature>
<evidence type="ECO:0000256" key="5">
    <source>
        <dbReference type="ARBA" id="ARBA00038063"/>
    </source>
</evidence>
<dbReference type="InterPro" id="IPR036416">
    <property type="entry name" value="Pept_tRNA_hydro_sf"/>
</dbReference>
<dbReference type="PANTHER" id="PTHR17224:SF1">
    <property type="entry name" value="PEPTIDYL-TRNA HYDROLASE"/>
    <property type="match status" value="1"/>
</dbReference>
<dbReference type="Gene3D" id="3.40.50.1470">
    <property type="entry name" value="Peptidyl-tRNA hydrolase"/>
    <property type="match status" value="1"/>
</dbReference>
<keyword evidence="3 7" id="KW-0378">Hydrolase</keyword>
<comment type="subcellular location">
    <subcellularLocation>
        <location evidence="7">Cytoplasm</location>
    </subcellularLocation>
</comment>
<reference evidence="11" key="2">
    <citation type="submission" date="2013-07" db="EMBL/GenBank/DDBJ databases">
        <authorList>
            <person name="Morais-Silva F.O."/>
            <person name="Rezende A.M."/>
            <person name="Pimentel C."/>
            <person name="Resende D.M."/>
            <person name="Santos C.I."/>
            <person name="Clemente C."/>
            <person name="de Oliveira L.M."/>
            <person name="da Silva S.M."/>
            <person name="Costa D.A."/>
            <person name="Varela-Raposo A."/>
            <person name="Horacio E.C.A."/>
            <person name="Matos M."/>
            <person name="Flores O."/>
            <person name="Ruiz J.C."/>
            <person name="Rodrigues-Pousada C."/>
        </authorList>
    </citation>
    <scope>NUCLEOTIDE SEQUENCE [LARGE SCALE GENOMIC DNA]</scope>
    <source>
        <strain evidence="11">ATCC 19364 / DSM 1382 / NCIMB 9332 / VKM B-1759</strain>
    </source>
</reference>
<comment type="catalytic activity">
    <reaction evidence="7 8">
        <text>an N-acyl-L-alpha-aminoacyl-tRNA + H2O = an N-acyl-L-amino acid + a tRNA + H(+)</text>
        <dbReference type="Rhea" id="RHEA:54448"/>
        <dbReference type="Rhea" id="RHEA-COMP:10123"/>
        <dbReference type="Rhea" id="RHEA-COMP:13883"/>
        <dbReference type="ChEBI" id="CHEBI:15377"/>
        <dbReference type="ChEBI" id="CHEBI:15378"/>
        <dbReference type="ChEBI" id="CHEBI:59874"/>
        <dbReference type="ChEBI" id="CHEBI:78442"/>
        <dbReference type="ChEBI" id="CHEBI:138191"/>
        <dbReference type="EC" id="3.1.1.29"/>
    </reaction>
</comment>
<dbReference type="EC" id="3.1.1.29" evidence="1 7"/>
<dbReference type="SUPFAM" id="SSF53178">
    <property type="entry name" value="Peptidyl-tRNA hydrolase-like"/>
    <property type="match status" value="1"/>
</dbReference>
<feature type="active site" description="Proton acceptor" evidence="7">
    <location>
        <position position="24"/>
    </location>
</feature>
<keyword evidence="7" id="KW-0963">Cytoplasm</keyword>
<dbReference type="GO" id="GO:0005737">
    <property type="term" value="C:cytoplasm"/>
    <property type="evidence" value="ECO:0007669"/>
    <property type="project" value="UniProtKB-SubCell"/>
</dbReference>
<name>T2GGD9_MEGG1</name>
<dbReference type="OrthoDB" id="9800507at2"/>
<comment type="similarity">
    <text evidence="5 7 9">Belongs to the PTH family.</text>
</comment>
<dbReference type="PATRIC" id="fig|1121448.10.peg.3341"/>
<gene>
    <name evidence="7 10" type="primary">pth</name>
    <name evidence="10" type="ORF">DGI_3387</name>
</gene>
<dbReference type="KEGG" id="dgg:DGI_3387"/>
<dbReference type="NCBIfam" id="TIGR00447">
    <property type="entry name" value="pth"/>
    <property type="match status" value="1"/>
</dbReference>
<dbReference type="AlphaFoldDB" id="T2GGD9"/>
<evidence type="ECO:0000313" key="10">
    <source>
        <dbReference type="EMBL" id="AGW15072.1"/>
    </source>
</evidence>
<reference evidence="10 11" key="1">
    <citation type="journal article" date="2013" name="J. Bacteriol.">
        <title>Roles of HynAB and Ech, the only two hydrogenases found in the model sulfate reducer Desulfovibrio gigas.</title>
        <authorList>
            <person name="Morais-Silva F.O."/>
            <person name="Santos C.I."/>
            <person name="Rodrigues R."/>
            <person name="Pereira I.A."/>
            <person name="Rodrigues-Pousada C."/>
        </authorList>
    </citation>
    <scope>NUCLEOTIDE SEQUENCE [LARGE SCALE GENOMIC DNA]</scope>
    <source>
        <strain evidence="11">ATCC 19364 / DSM 1382 / NCIMB 9332 / VKM B-1759</strain>
    </source>
</reference>
<evidence type="ECO:0000256" key="6">
    <source>
        <dbReference type="ARBA" id="ARBA00050038"/>
    </source>
</evidence>
<evidence type="ECO:0000256" key="4">
    <source>
        <dbReference type="ARBA" id="ARBA00022884"/>
    </source>
</evidence>
<evidence type="ECO:0000256" key="3">
    <source>
        <dbReference type="ARBA" id="ARBA00022801"/>
    </source>
</evidence>
<protein>
    <recommendedName>
        <fullName evidence="6 7">Peptidyl-tRNA hydrolase</fullName>
        <shortName evidence="7">Pth</shortName>
        <ecNumber evidence="1 7">3.1.1.29</ecNumber>
    </recommendedName>
</protein>
<dbReference type="eggNOG" id="COG0193">
    <property type="taxonomic scope" value="Bacteria"/>
</dbReference>
<dbReference type="EMBL" id="CP006585">
    <property type="protein sequence ID" value="AGW15072.1"/>
    <property type="molecule type" value="Genomic_DNA"/>
</dbReference>
<organism evidence="10 11">
    <name type="scientific">Megalodesulfovibrio gigas (strain ATCC 19364 / DSM 1382 / NCIMB 9332 / VKM B-1759)</name>
    <name type="common">Desulfovibrio gigas</name>
    <dbReference type="NCBI Taxonomy" id="1121448"/>
    <lineage>
        <taxon>Bacteria</taxon>
        <taxon>Pseudomonadati</taxon>
        <taxon>Thermodesulfobacteriota</taxon>
        <taxon>Desulfovibrionia</taxon>
        <taxon>Desulfovibrionales</taxon>
        <taxon>Desulfovibrionaceae</taxon>
        <taxon>Megalodesulfovibrio</taxon>
    </lineage>
</organism>
<dbReference type="STRING" id="1121448.DGI_3387"/>
<evidence type="ECO:0000256" key="1">
    <source>
        <dbReference type="ARBA" id="ARBA00013260"/>
    </source>
</evidence>
<dbReference type="HAMAP" id="MF_00083">
    <property type="entry name" value="Pept_tRNA_hydro_bact"/>
    <property type="match status" value="1"/>
</dbReference>
<comment type="subunit">
    <text evidence="7">Monomer.</text>
</comment>
<evidence type="ECO:0000256" key="2">
    <source>
        <dbReference type="ARBA" id="ARBA00022555"/>
    </source>
</evidence>
<dbReference type="GO" id="GO:0006515">
    <property type="term" value="P:protein quality control for misfolded or incompletely synthesized proteins"/>
    <property type="evidence" value="ECO:0007669"/>
    <property type="project" value="UniProtKB-UniRule"/>
</dbReference>
<dbReference type="PROSITE" id="PS01196">
    <property type="entry name" value="PEPT_TRNA_HYDROL_2"/>
    <property type="match status" value="1"/>
</dbReference>
<dbReference type="HOGENOM" id="CLU_062456_4_1_7"/>
<comment type="function">
    <text evidence="7">Catalyzes the release of premature peptidyl moieties from peptidyl-tRNA molecules trapped in stalled 50S ribosomal subunits, and thus maintains levels of free tRNAs and 50S ribosomes.</text>
</comment>
<feature type="binding site" evidence="7">
    <location>
        <position position="19"/>
    </location>
    <ligand>
        <name>tRNA</name>
        <dbReference type="ChEBI" id="CHEBI:17843"/>
    </ligand>
</feature>
<dbReference type="Proteomes" id="UP000016587">
    <property type="component" value="Chromosome"/>
</dbReference>
<feature type="site" description="Discriminates between blocked and unblocked aminoacyl-tRNA" evidence="7">
    <location>
        <position position="14"/>
    </location>
</feature>
<dbReference type="GO" id="GO:0072344">
    <property type="term" value="P:rescue of stalled ribosome"/>
    <property type="evidence" value="ECO:0007669"/>
    <property type="project" value="UniProtKB-UniRule"/>
</dbReference>
<keyword evidence="2 7" id="KW-0820">tRNA-binding</keyword>
<dbReference type="InterPro" id="IPR018171">
    <property type="entry name" value="Pept_tRNA_hydro_CS"/>
</dbReference>
<comment type="function">
    <text evidence="7">Hydrolyzes ribosome-free peptidyl-tRNAs (with 1 or more amino acids incorporated), which drop off the ribosome during protein synthesis, or as a result of ribosome stalling.</text>
</comment>
<dbReference type="CDD" id="cd00462">
    <property type="entry name" value="PTH"/>
    <property type="match status" value="1"/>
</dbReference>
<sequence>MADVFAGLVAGLGNPGRQYEGTRHNFGFLVLDEVLRRLDAARDWQVRLQQDKPGKFQLWRLDGPGLRWLAIKPLAFMNLSGEAVGQTARYYRIDPEDVLVMHDELDLPLGRMKLKFGGGAAGHNGIRSVISHLGGEDFHRLRLGVGRPAPGETRDYVLTGFAPQERPVLETVLEEAATGVLQFLAGERKGAQERVNRFRPAQS</sequence>
<dbReference type="PROSITE" id="PS01195">
    <property type="entry name" value="PEPT_TRNA_HYDROL_1"/>
    <property type="match status" value="1"/>
</dbReference>
<dbReference type="PANTHER" id="PTHR17224">
    <property type="entry name" value="PEPTIDYL-TRNA HYDROLASE"/>
    <property type="match status" value="1"/>
</dbReference>
<accession>T2GGD9</accession>
<evidence type="ECO:0000313" key="11">
    <source>
        <dbReference type="Proteomes" id="UP000016587"/>
    </source>
</evidence>
<proteinExistence type="inferred from homology"/>
<feature type="binding site" evidence="7">
    <location>
        <position position="78"/>
    </location>
    <ligand>
        <name>tRNA</name>
        <dbReference type="ChEBI" id="CHEBI:17843"/>
    </ligand>
</feature>
<keyword evidence="4 7" id="KW-0694">RNA-binding</keyword>
<evidence type="ECO:0000256" key="8">
    <source>
        <dbReference type="RuleBase" id="RU000673"/>
    </source>
</evidence>
<dbReference type="RefSeq" id="WP_021762193.1">
    <property type="nucleotide sequence ID" value="NC_022444.1"/>
</dbReference>
<dbReference type="GO" id="GO:0004045">
    <property type="term" value="F:peptidyl-tRNA hydrolase activity"/>
    <property type="evidence" value="ECO:0007669"/>
    <property type="project" value="UniProtKB-UniRule"/>
</dbReference>
<evidence type="ECO:0000256" key="9">
    <source>
        <dbReference type="RuleBase" id="RU004320"/>
    </source>
</evidence>
<dbReference type="InterPro" id="IPR001328">
    <property type="entry name" value="Pept_tRNA_hydro"/>
</dbReference>